<keyword evidence="4" id="KW-0472">Membrane</keyword>
<organism evidence="7 8">
    <name type="scientific">Bugula neritina</name>
    <name type="common">Brown bryozoan</name>
    <name type="synonym">Sertularia neritina</name>
    <dbReference type="NCBI Taxonomy" id="10212"/>
    <lineage>
        <taxon>Eukaryota</taxon>
        <taxon>Metazoa</taxon>
        <taxon>Spiralia</taxon>
        <taxon>Lophotrochozoa</taxon>
        <taxon>Bryozoa</taxon>
        <taxon>Gymnolaemata</taxon>
        <taxon>Cheilostomatida</taxon>
        <taxon>Flustrina</taxon>
        <taxon>Buguloidea</taxon>
        <taxon>Bugulidae</taxon>
        <taxon>Bugula</taxon>
    </lineage>
</organism>
<dbReference type="InterPro" id="IPR002553">
    <property type="entry name" value="Clathrin/coatomer_adapt-like_N"/>
</dbReference>
<keyword evidence="3" id="KW-0653">Protein transport</keyword>
<feature type="region of interest" description="Disordered" evidence="5">
    <location>
        <begin position="662"/>
        <end position="686"/>
    </location>
</feature>
<protein>
    <submittedName>
        <fullName evidence="7">AP4E1</fullName>
    </submittedName>
</protein>
<dbReference type="InterPro" id="IPR016024">
    <property type="entry name" value="ARM-type_fold"/>
</dbReference>
<name>A0A7J7JYN1_BUGNE</name>
<feature type="domain" description="Clathrin/coatomer adaptor adaptin-like N-terminal" evidence="6">
    <location>
        <begin position="51"/>
        <end position="566"/>
    </location>
</feature>
<evidence type="ECO:0000313" key="8">
    <source>
        <dbReference type="Proteomes" id="UP000593567"/>
    </source>
</evidence>
<dbReference type="Gene3D" id="1.25.10.10">
    <property type="entry name" value="Leucine-rich Repeat Variant"/>
    <property type="match status" value="1"/>
</dbReference>
<evidence type="ECO:0000256" key="2">
    <source>
        <dbReference type="ARBA" id="ARBA00022448"/>
    </source>
</evidence>
<dbReference type="AlphaFoldDB" id="A0A7J7JYN1"/>
<comment type="caution">
    <text evidence="7">The sequence shown here is derived from an EMBL/GenBank/DDBJ whole genome shotgun (WGS) entry which is preliminary data.</text>
</comment>
<gene>
    <name evidence="7" type="ORF">EB796_010615</name>
</gene>
<dbReference type="InterPro" id="IPR011989">
    <property type="entry name" value="ARM-like"/>
</dbReference>
<comment type="subcellular location">
    <subcellularLocation>
        <location evidence="1">Endomembrane system</location>
    </subcellularLocation>
</comment>
<reference evidence="7" key="1">
    <citation type="submission" date="2020-06" db="EMBL/GenBank/DDBJ databases">
        <title>Draft genome of Bugula neritina, a colonial animal packing powerful symbionts and potential medicines.</title>
        <authorList>
            <person name="Rayko M."/>
        </authorList>
    </citation>
    <scope>NUCLEOTIDE SEQUENCE [LARGE SCALE GENOMIC DNA]</scope>
    <source>
        <strain evidence="7">Kwan_BN1</strain>
    </source>
</reference>
<accession>A0A7J7JYN1</accession>
<sequence length="708" mass="78402">MNSSAPEADEFPTTYAFFQGFKRCQSDHERSVFVANHVKYLKWRLSNAETTEVQKCEILKRCLICKALGEDVAFAGFHAISLACNTSSAWDSKVISFNTCQQLVTPQSELSLLMVSTLQHCLVQPLSLVSAAEKCMALTTIATTLSRQQLTLIENAVIESLKSSDKFVRRKSVLVYYKLISDSSQHVEEKLSYLRASLLDKDPGVMMASLQVYDSLPSSCIKSSSNLLNPFIFILDQVVNGNLPKGFVRGGVCGPHIISKLVQLLCKLDTEQADTKQKVQLALLAVVEKYETVNTLPAVFVVSECFKAIPRMSTDGRHFSRIAKYAANLLKSALANYTHTGLCILTELLKYDKGVVKSNRDLIMSALKLSDLTNSEKAMALIIKLTTPSNIEAICELCAKITRPIENTALFQKQTMDIITSCKLSELNIQWFAQKLVDVLCISPGDVCDKSTTYTSATLLNSVLKYLSMPDVAESVESLAVVLKEQLSAKACMQVGTVIMWLHISHPDKLKNCDEEIVSMSVQMNEVLAHHLLLFLSAVRTLLNEKLLTLSHDTLKSIKKLVERNSAFSACSHYLHDIEAIRSSVDSPKMSISPSATSDEFWTNLKSYTEQQVLSKSCRQTTVHNPKPSFGHANPTLVNDDAMNFSNVPTVWTAQGRVNLDQTTDNTCEGKDDQTTGADDSEMAPTEFHIEDDDCTTDEIASKIFSSE</sequence>
<dbReference type="GO" id="GO:0006886">
    <property type="term" value="P:intracellular protein transport"/>
    <property type="evidence" value="ECO:0007669"/>
    <property type="project" value="InterPro"/>
</dbReference>
<keyword evidence="2" id="KW-0813">Transport</keyword>
<dbReference type="OrthoDB" id="5959696at2759"/>
<evidence type="ECO:0000259" key="6">
    <source>
        <dbReference type="Pfam" id="PF01602"/>
    </source>
</evidence>
<evidence type="ECO:0000313" key="7">
    <source>
        <dbReference type="EMBL" id="KAF6031067.1"/>
    </source>
</evidence>
<dbReference type="InterPro" id="IPR050840">
    <property type="entry name" value="Adaptor_Complx_Large_Subunit"/>
</dbReference>
<dbReference type="SUPFAM" id="SSF48371">
    <property type="entry name" value="ARM repeat"/>
    <property type="match status" value="1"/>
</dbReference>
<evidence type="ECO:0000256" key="1">
    <source>
        <dbReference type="ARBA" id="ARBA00004308"/>
    </source>
</evidence>
<dbReference type="GO" id="GO:0030117">
    <property type="term" value="C:membrane coat"/>
    <property type="evidence" value="ECO:0007669"/>
    <property type="project" value="InterPro"/>
</dbReference>
<keyword evidence="8" id="KW-1185">Reference proteome</keyword>
<dbReference type="Pfam" id="PF01602">
    <property type="entry name" value="Adaptin_N"/>
    <property type="match status" value="1"/>
</dbReference>
<evidence type="ECO:0000256" key="4">
    <source>
        <dbReference type="ARBA" id="ARBA00023136"/>
    </source>
</evidence>
<dbReference type="Proteomes" id="UP000593567">
    <property type="component" value="Unassembled WGS sequence"/>
</dbReference>
<dbReference type="GO" id="GO:0016192">
    <property type="term" value="P:vesicle-mediated transport"/>
    <property type="evidence" value="ECO:0007669"/>
    <property type="project" value="InterPro"/>
</dbReference>
<evidence type="ECO:0000256" key="5">
    <source>
        <dbReference type="SAM" id="MobiDB-lite"/>
    </source>
</evidence>
<dbReference type="GO" id="GO:0012505">
    <property type="term" value="C:endomembrane system"/>
    <property type="evidence" value="ECO:0007669"/>
    <property type="project" value="UniProtKB-SubCell"/>
</dbReference>
<evidence type="ECO:0000256" key="3">
    <source>
        <dbReference type="ARBA" id="ARBA00022927"/>
    </source>
</evidence>
<dbReference type="EMBL" id="VXIV02001640">
    <property type="protein sequence ID" value="KAF6031067.1"/>
    <property type="molecule type" value="Genomic_DNA"/>
</dbReference>
<proteinExistence type="predicted"/>
<dbReference type="PANTHER" id="PTHR22780">
    <property type="entry name" value="ADAPTIN, ALPHA/GAMMA/EPSILON"/>
    <property type="match status" value="1"/>
</dbReference>